<gene>
    <name evidence="5" type="ORF">N1032_18295</name>
</gene>
<dbReference type="SUPFAM" id="SSF46689">
    <property type="entry name" value="Homeodomain-like"/>
    <property type="match status" value="1"/>
</dbReference>
<evidence type="ECO:0000313" key="6">
    <source>
        <dbReference type="Proteomes" id="UP001165586"/>
    </source>
</evidence>
<organism evidence="5 6">
    <name type="scientific">Herbiconiux daphne</name>
    <dbReference type="NCBI Taxonomy" id="2970914"/>
    <lineage>
        <taxon>Bacteria</taxon>
        <taxon>Bacillati</taxon>
        <taxon>Actinomycetota</taxon>
        <taxon>Actinomycetes</taxon>
        <taxon>Micrococcales</taxon>
        <taxon>Microbacteriaceae</taxon>
        <taxon>Herbiconiux</taxon>
    </lineage>
</organism>
<dbReference type="InterPro" id="IPR009057">
    <property type="entry name" value="Homeodomain-like_sf"/>
</dbReference>
<evidence type="ECO:0000256" key="2">
    <source>
        <dbReference type="PROSITE-ProRule" id="PRU00335"/>
    </source>
</evidence>
<dbReference type="PROSITE" id="PS01081">
    <property type="entry name" value="HTH_TETR_1"/>
    <property type="match status" value="1"/>
</dbReference>
<dbReference type="InterPro" id="IPR023772">
    <property type="entry name" value="DNA-bd_HTH_TetR-type_CS"/>
</dbReference>
<feature type="region of interest" description="Disordered" evidence="3">
    <location>
        <begin position="1"/>
        <end position="20"/>
    </location>
</feature>
<dbReference type="RefSeq" id="WP_259540667.1">
    <property type="nucleotide sequence ID" value="NZ_JANLCJ010000008.1"/>
</dbReference>
<comment type="caution">
    <text evidence="5">The sequence shown here is derived from an EMBL/GenBank/DDBJ whole genome shotgun (WGS) entry which is preliminary data.</text>
</comment>
<proteinExistence type="predicted"/>
<protein>
    <submittedName>
        <fullName evidence="5">TetR/AcrR family transcriptional regulator</fullName>
    </submittedName>
</protein>
<keyword evidence="1 2" id="KW-0238">DNA-binding</keyword>
<reference evidence="5" key="1">
    <citation type="submission" date="2022-08" db="EMBL/GenBank/DDBJ databases">
        <authorList>
            <person name="Deng Y."/>
            <person name="Han X.-F."/>
            <person name="Zhang Y.-Q."/>
        </authorList>
    </citation>
    <scope>NUCLEOTIDE SEQUENCE</scope>
    <source>
        <strain evidence="5">CPCC 203386</strain>
    </source>
</reference>
<dbReference type="PROSITE" id="PS50977">
    <property type="entry name" value="HTH_TETR_2"/>
    <property type="match status" value="1"/>
</dbReference>
<name>A0ABT2H708_9MICO</name>
<dbReference type="InterPro" id="IPR001647">
    <property type="entry name" value="HTH_TetR"/>
</dbReference>
<evidence type="ECO:0000256" key="1">
    <source>
        <dbReference type="ARBA" id="ARBA00023125"/>
    </source>
</evidence>
<evidence type="ECO:0000313" key="5">
    <source>
        <dbReference type="EMBL" id="MCS5735694.1"/>
    </source>
</evidence>
<feature type="domain" description="HTH tetR-type" evidence="4">
    <location>
        <begin position="18"/>
        <end position="78"/>
    </location>
</feature>
<dbReference type="EMBL" id="JANLCJ010000008">
    <property type="protein sequence ID" value="MCS5735694.1"/>
    <property type="molecule type" value="Genomic_DNA"/>
</dbReference>
<keyword evidence="6" id="KW-1185">Reference proteome</keyword>
<dbReference type="Proteomes" id="UP001165586">
    <property type="component" value="Unassembled WGS sequence"/>
</dbReference>
<dbReference type="Gene3D" id="1.10.357.10">
    <property type="entry name" value="Tetracycline Repressor, domain 2"/>
    <property type="match status" value="1"/>
</dbReference>
<sequence length="220" mass="24022">MTSSSPGTERAPQQDRSRDSWERALRVGMELFEEGGSAHLTINEVCRRAAISAPSLYARVDGKSGLLAAVHRRWLDQFALTEDELIAQHVRPHATVEHAAAAAARVIIGVFRAHERALKALIERSAYDSSFLQRGSRASQGLVQRLAATLPVDSATATSAVRVVYAENVLRVMYGPSFLADVPETDQQFEIRVVRLAQAVAAVIMDSSVGDIHDDDGLYQ</sequence>
<evidence type="ECO:0000259" key="4">
    <source>
        <dbReference type="PROSITE" id="PS50977"/>
    </source>
</evidence>
<evidence type="ECO:0000256" key="3">
    <source>
        <dbReference type="SAM" id="MobiDB-lite"/>
    </source>
</evidence>
<dbReference type="Pfam" id="PF00440">
    <property type="entry name" value="TetR_N"/>
    <property type="match status" value="1"/>
</dbReference>
<feature type="DNA-binding region" description="H-T-H motif" evidence="2">
    <location>
        <begin position="41"/>
        <end position="60"/>
    </location>
</feature>
<accession>A0ABT2H708</accession>